<dbReference type="VEuPathDB" id="FungiDB:BTJ68_05422"/>
<evidence type="ECO:0000256" key="4">
    <source>
        <dbReference type="ARBA" id="ARBA00023239"/>
    </source>
</evidence>
<dbReference type="PANTHER" id="PTHR48097">
    <property type="entry name" value="L-THREONINE ALDOLASE-RELATED"/>
    <property type="match status" value="1"/>
</dbReference>
<comment type="similarity">
    <text evidence="2">Belongs to the threonine aldolase family.</text>
</comment>
<keyword evidence="3" id="KW-0663">Pyridoxal phosphate</keyword>
<evidence type="ECO:0000256" key="1">
    <source>
        <dbReference type="ARBA" id="ARBA00001933"/>
    </source>
</evidence>
<dbReference type="InterPro" id="IPR015421">
    <property type="entry name" value="PyrdxlP-dep_Trfase_major"/>
</dbReference>
<evidence type="ECO:0000313" key="6">
    <source>
        <dbReference type="EMBL" id="RMX94801.1"/>
    </source>
</evidence>
<dbReference type="SUPFAM" id="SSF53383">
    <property type="entry name" value="PLP-dependent transferases"/>
    <property type="match status" value="1"/>
</dbReference>
<accession>A0A3M6XVS4</accession>
<evidence type="ECO:0000256" key="2">
    <source>
        <dbReference type="ARBA" id="ARBA00006966"/>
    </source>
</evidence>
<comment type="cofactor">
    <cofactor evidence="1">
        <name>pyridoxal 5'-phosphate</name>
        <dbReference type="ChEBI" id="CHEBI:597326"/>
    </cofactor>
</comment>
<proteinExistence type="inferred from homology"/>
<dbReference type="AlphaFoldDB" id="A0A3M6XVS4"/>
<keyword evidence="4" id="KW-0456">Lyase</keyword>
<dbReference type="InterPro" id="IPR001597">
    <property type="entry name" value="ArAA_b-elim_lyase/Thr_aldolase"/>
</dbReference>
<dbReference type="Gene3D" id="3.90.1150.10">
    <property type="entry name" value="Aspartate Aminotransferase, domain 1"/>
    <property type="match status" value="1"/>
</dbReference>
<dbReference type="GO" id="GO:0005829">
    <property type="term" value="C:cytosol"/>
    <property type="evidence" value="ECO:0007669"/>
    <property type="project" value="TreeGrafter"/>
</dbReference>
<sequence length="439" mass="47445">MFAKTLVQRSSTWSYHSLPRRPLSLTYLSLAARPALFRQQYTRSMATADGAAALKQSDVKQEAQHVANGSVPVNNNWSSPGPAAYDFRSDVVTTPTTRMLNAIASTTLLDDVFQDDPTTNDLEAFIADLTGKEAALLVLSGTMGNQVSIRTHLGAPPHSVVTDHRSHILEWEAGGVASLCGALVKPVTPINGRYVTLEDVQKQTVLSDDIHACPTKLISLENTLAGIVLPLDECRRISRWARENGVLMHLDGARLWEAVAAGAGSLKEYCDCFDSVSLCFSKGLGAPIGSIIAGTKPFRERARWIRKSIGGGLRQAGVVTAAARVAVEDTFLGGTLQASHARARQIAKMWEGYGGKTTNPVETNMVWFDLDAAGISTNDFIKEGEKVGLRLMGGRLVVHYQIGEDAVARLERLMQAVLKGGKTNGTAEHPPEKLQFPTE</sequence>
<reference evidence="6 7" key="1">
    <citation type="journal article" date="2018" name="BMC Genomics">
        <title>Genomic evidence for intraspecific hybridization in a clonal and extremely halotolerant yeast.</title>
        <authorList>
            <person name="Gostincar C."/>
            <person name="Stajich J.E."/>
            <person name="Zupancic J."/>
            <person name="Zalar P."/>
            <person name="Gunde-Cimerman N."/>
        </authorList>
    </citation>
    <scope>NUCLEOTIDE SEQUENCE [LARGE SCALE GENOMIC DNA]</scope>
    <source>
        <strain evidence="6 7">EXF-6654</strain>
    </source>
</reference>
<evidence type="ECO:0000259" key="5">
    <source>
        <dbReference type="Pfam" id="PF01212"/>
    </source>
</evidence>
<feature type="domain" description="Aromatic amino acid beta-eliminating lyase/threonine aldolase" evidence="5">
    <location>
        <begin position="86"/>
        <end position="372"/>
    </location>
</feature>
<dbReference type="GO" id="GO:0008732">
    <property type="term" value="F:L-allo-threonine aldolase activity"/>
    <property type="evidence" value="ECO:0007669"/>
    <property type="project" value="TreeGrafter"/>
</dbReference>
<dbReference type="InterPro" id="IPR015422">
    <property type="entry name" value="PyrdxlP-dep_Trfase_small"/>
</dbReference>
<comment type="caution">
    <text evidence="6">The sequence shown here is derived from an EMBL/GenBank/DDBJ whole genome shotgun (WGS) entry which is preliminary data.</text>
</comment>
<dbReference type="FunFam" id="3.40.640.10:FF:000030">
    <property type="entry name" value="Low-specificity L-threonine aldolase"/>
    <property type="match status" value="1"/>
</dbReference>
<protein>
    <recommendedName>
        <fullName evidence="5">Aromatic amino acid beta-eliminating lyase/threonine aldolase domain-containing protein</fullName>
    </recommendedName>
</protein>
<dbReference type="InterPro" id="IPR023603">
    <property type="entry name" value="Low_specificity_L-TA-like"/>
</dbReference>
<dbReference type="InterPro" id="IPR015424">
    <property type="entry name" value="PyrdxlP-dep_Trfase"/>
</dbReference>
<dbReference type="Gene3D" id="3.40.640.10">
    <property type="entry name" value="Type I PLP-dependent aspartate aminotransferase-like (Major domain)"/>
    <property type="match status" value="1"/>
</dbReference>
<dbReference type="PANTHER" id="PTHR48097:SF9">
    <property type="entry name" value="L-THREONINE ALDOLASE"/>
    <property type="match status" value="1"/>
</dbReference>
<dbReference type="GO" id="GO:0006567">
    <property type="term" value="P:L-threonine catabolic process"/>
    <property type="evidence" value="ECO:0007669"/>
    <property type="project" value="TreeGrafter"/>
</dbReference>
<organism evidence="6 7">
    <name type="scientific">Hortaea werneckii</name>
    <name type="common">Black yeast</name>
    <name type="synonym">Cladosporium werneckii</name>
    <dbReference type="NCBI Taxonomy" id="91943"/>
    <lineage>
        <taxon>Eukaryota</taxon>
        <taxon>Fungi</taxon>
        <taxon>Dikarya</taxon>
        <taxon>Ascomycota</taxon>
        <taxon>Pezizomycotina</taxon>
        <taxon>Dothideomycetes</taxon>
        <taxon>Dothideomycetidae</taxon>
        <taxon>Mycosphaerellales</taxon>
        <taxon>Teratosphaeriaceae</taxon>
        <taxon>Hortaea</taxon>
    </lineage>
</organism>
<name>A0A3M6XVS4_HORWE</name>
<dbReference type="NCBIfam" id="NF041359">
    <property type="entry name" value="GntG_guanitoxin"/>
    <property type="match status" value="1"/>
</dbReference>
<dbReference type="GO" id="GO:0006545">
    <property type="term" value="P:glycine biosynthetic process"/>
    <property type="evidence" value="ECO:0007669"/>
    <property type="project" value="TreeGrafter"/>
</dbReference>
<evidence type="ECO:0000313" key="7">
    <source>
        <dbReference type="Proteomes" id="UP000282582"/>
    </source>
</evidence>
<dbReference type="Proteomes" id="UP000282582">
    <property type="component" value="Unassembled WGS sequence"/>
</dbReference>
<evidence type="ECO:0000256" key="3">
    <source>
        <dbReference type="ARBA" id="ARBA00022898"/>
    </source>
</evidence>
<dbReference type="EMBL" id="QWIK01001425">
    <property type="protein sequence ID" value="RMX94801.1"/>
    <property type="molecule type" value="Genomic_DNA"/>
</dbReference>
<dbReference type="Pfam" id="PF01212">
    <property type="entry name" value="Beta_elim_lyase"/>
    <property type="match status" value="1"/>
</dbReference>
<gene>
    <name evidence="6" type="ORF">D0868_12098</name>
</gene>